<dbReference type="PROSITE" id="PS51257">
    <property type="entry name" value="PROKAR_LIPOPROTEIN"/>
    <property type="match status" value="1"/>
</dbReference>
<organism evidence="1 2">
    <name type="scientific">Treponema porcinum</name>
    <dbReference type="NCBI Taxonomy" id="261392"/>
    <lineage>
        <taxon>Bacteria</taxon>
        <taxon>Pseudomonadati</taxon>
        <taxon>Spirochaetota</taxon>
        <taxon>Spirochaetia</taxon>
        <taxon>Spirochaetales</taxon>
        <taxon>Treponemataceae</taxon>
        <taxon>Treponema</taxon>
    </lineage>
</organism>
<sequence length="520" mass="58597">MQTIKNKIRTDAVIFAAVCIITGCGFFEESSSSEKTVFEATSSDAAACKVSGDDFLLVSADLTRISESNVEKTAYLIAYNTGAESISSENTGGAYLYNISSLSAEVENEFQTCANSEHYTGIQENNSDFYIQQNCEIARKLQNLSLEQTAGIRSVEAVQLRRTCTVGETAAFYISYDERTYQEVEFTLEASGENCNIWYYDDISDVSLDVSESALDETFDVLAEKFDSVFYVEQTVFGSYEIENKNGAFISTPEKIDILIFDLENDARSSANGGGTYGFFNIVDIYTEEPVNRLNEKESAGYRTNQAECFYIDAYFLKNRPDKIYETLVHEFQHLLGFINTAVNEGAAVYETWYTEMMSQLAEDILISYLGIKYEDSFLPGRMSWCNLYHNLGFYDWNNNESAGYGNAYLFGSYLAHSYGGIDFIRALAQCGKINEEAVTFALKQTGKNDDFYTAFYKWGKSVLDGSLENEIEGNAGNYDFTLHGINVWDYSYNVNRSSIALNYYGYTENYENSEVFCPK</sequence>
<dbReference type="OrthoDB" id="370434at2"/>
<accession>A0A1T4M3C0</accession>
<reference evidence="1 2" key="1">
    <citation type="submission" date="2017-02" db="EMBL/GenBank/DDBJ databases">
        <authorList>
            <person name="Peterson S.W."/>
        </authorList>
    </citation>
    <scope>NUCLEOTIDE SEQUENCE [LARGE SCALE GENOMIC DNA]</scope>
    <source>
        <strain evidence="1 2">ATCC BAA-908</strain>
    </source>
</reference>
<evidence type="ECO:0000313" key="1">
    <source>
        <dbReference type="EMBL" id="SJZ61278.1"/>
    </source>
</evidence>
<dbReference type="EMBL" id="FUWG01000014">
    <property type="protein sequence ID" value="SJZ61278.1"/>
    <property type="molecule type" value="Genomic_DNA"/>
</dbReference>
<dbReference type="GeneID" id="78317087"/>
<protein>
    <recommendedName>
        <fullName evidence="3">Peptidase M30</fullName>
    </recommendedName>
</protein>
<dbReference type="Proteomes" id="UP000190423">
    <property type="component" value="Unassembled WGS sequence"/>
</dbReference>
<evidence type="ECO:0000313" key="2">
    <source>
        <dbReference type="Proteomes" id="UP000190423"/>
    </source>
</evidence>
<dbReference type="RefSeq" id="WP_078933709.1">
    <property type="nucleotide sequence ID" value="NZ_FUWG01000014.1"/>
</dbReference>
<dbReference type="STRING" id="261392.SAMN02745149_01806"/>
<evidence type="ECO:0008006" key="3">
    <source>
        <dbReference type="Google" id="ProtNLM"/>
    </source>
</evidence>
<dbReference type="AlphaFoldDB" id="A0A1T4M3C0"/>
<gene>
    <name evidence="1" type="ORF">SAMN02745149_01806</name>
</gene>
<proteinExistence type="predicted"/>
<keyword evidence="2" id="KW-1185">Reference proteome</keyword>
<name>A0A1T4M3C0_TREPO</name>